<gene>
    <name evidence="1" type="ORF">QYT958_LOCUS27827</name>
</gene>
<comment type="caution">
    <text evidence="1">The sequence shown here is derived from an EMBL/GenBank/DDBJ whole genome shotgun (WGS) entry which is preliminary data.</text>
</comment>
<dbReference type="Proteomes" id="UP000663848">
    <property type="component" value="Unassembled WGS sequence"/>
</dbReference>
<protein>
    <submittedName>
        <fullName evidence="1">Uncharacterized protein</fullName>
    </submittedName>
</protein>
<evidence type="ECO:0000313" key="1">
    <source>
        <dbReference type="EMBL" id="CAF4859804.1"/>
    </source>
</evidence>
<dbReference type="AlphaFoldDB" id="A0A821SKB8"/>
<sequence>MFHKIPRVIPTGYAYGTPAEWIPSPQQGSSHQTNIPPQINVASSLKFDSFQLIRSQQPLYEESLYYRQQSEQELNATKQNDYNP</sequence>
<name>A0A821SKB8_9BILA</name>
<evidence type="ECO:0000313" key="2">
    <source>
        <dbReference type="Proteomes" id="UP000663848"/>
    </source>
</evidence>
<organism evidence="1 2">
    <name type="scientific">Rotaria socialis</name>
    <dbReference type="NCBI Taxonomy" id="392032"/>
    <lineage>
        <taxon>Eukaryota</taxon>
        <taxon>Metazoa</taxon>
        <taxon>Spiralia</taxon>
        <taxon>Gnathifera</taxon>
        <taxon>Rotifera</taxon>
        <taxon>Eurotatoria</taxon>
        <taxon>Bdelloidea</taxon>
        <taxon>Philodinida</taxon>
        <taxon>Philodinidae</taxon>
        <taxon>Rotaria</taxon>
    </lineage>
</organism>
<reference evidence="1" key="1">
    <citation type="submission" date="2021-02" db="EMBL/GenBank/DDBJ databases">
        <authorList>
            <person name="Nowell W R."/>
        </authorList>
    </citation>
    <scope>NUCLEOTIDE SEQUENCE</scope>
</reference>
<proteinExistence type="predicted"/>
<accession>A0A821SKB8</accession>
<dbReference type="EMBL" id="CAJOBR010007260">
    <property type="protein sequence ID" value="CAF4859804.1"/>
    <property type="molecule type" value="Genomic_DNA"/>
</dbReference>